<evidence type="ECO:0000313" key="2">
    <source>
        <dbReference type="EMBL" id="ELT96165.1"/>
    </source>
</evidence>
<accession>R7TYY3</accession>
<reference evidence="2 4" key="2">
    <citation type="journal article" date="2013" name="Nature">
        <title>Insights into bilaterian evolution from three spiralian genomes.</title>
        <authorList>
            <person name="Simakov O."/>
            <person name="Marletaz F."/>
            <person name="Cho S.J."/>
            <person name="Edsinger-Gonzales E."/>
            <person name="Havlak P."/>
            <person name="Hellsten U."/>
            <person name="Kuo D.H."/>
            <person name="Larsson T."/>
            <person name="Lv J."/>
            <person name="Arendt D."/>
            <person name="Savage R."/>
            <person name="Osoegawa K."/>
            <person name="de Jong P."/>
            <person name="Grimwood J."/>
            <person name="Chapman J.A."/>
            <person name="Shapiro H."/>
            <person name="Aerts A."/>
            <person name="Otillar R.P."/>
            <person name="Terry A.Y."/>
            <person name="Boore J.L."/>
            <person name="Grigoriev I.V."/>
            <person name="Lindberg D.R."/>
            <person name="Seaver E.C."/>
            <person name="Weisblat D.A."/>
            <person name="Putnam N.H."/>
            <person name="Rokhsar D.S."/>
        </authorList>
    </citation>
    <scope>NUCLEOTIDE SEQUENCE</scope>
    <source>
        <strain evidence="2 4">I ESC-2004</strain>
    </source>
</reference>
<feature type="compositionally biased region" description="Basic and acidic residues" evidence="1">
    <location>
        <begin position="208"/>
        <end position="221"/>
    </location>
</feature>
<reference evidence="4" key="1">
    <citation type="submission" date="2012-12" db="EMBL/GenBank/DDBJ databases">
        <authorList>
            <person name="Hellsten U."/>
            <person name="Grimwood J."/>
            <person name="Chapman J.A."/>
            <person name="Shapiro H."/>
            <person name="Aerts A."/>
            <person name="Otillar R.P."/>
            <person name="Terry A.Y."/>
            <person name="Boore J.L."/>
            <person name="Simakov O."/>
            <person name="Marletaz F."/>
            <person name="Cho S.-J."/>
            <person name="Edsinger-Gonzales E."/>
            <person name="Havlak P."/>
            <person name="Kuo D.-H."/>
            <person name="Larsson T."/>
            <person name="Lv J."/>
            <person name="Arendt D."/>
            <person name="Savage R."/>
            <person name="Osoegawa K."/>
            <person name="de Jong P."/>
            <person name="Lindberg D.R."/>
            <person name="Seaver E.C."/>
            <person name="Weisblat D.A."/>
            <person name="Putnam N.H."/>
            <person name="Grigoriev I.V."/>
            <person name="Rokhsar D.S."/>
        </authorList>
    </citation>
    <scope>NUCLEOTIDE SEQUENCE</scope>
    <source>
        <strain evidence="4">I ESC-2004</strain>
    </source>
</reference>
<dbReference type="EMBL" id="KB308892">
    <property type="protein sequence ID" value="ELT96165.1"/>
    <property type="molecule type" value="Genomic_DNA"/>
</dbReference>
<dbReference type="EnsemblMetazoa" id="CapteT206213">
    <property type="protein sequence ID" value="CapteP206213"/>
    <property type="gene ID" value="CapteG206213"/>
</dbReference>
<gene>
    <name evidence="2" type="ORF">CAPTEDRAFT_206213</name>
</gene>
<proteinExistence type="predicted"/>
<dbReference type="AlphaFoldDB" id="R7TYY3"/>
<evidence type="ECO:0000313" key="4">
    <source>
        <dbReference type="Proteomes" id="UP000014760"/>
    </source>
</evidence>
<keyword evidence="4" id="KW-1185">Reference proteome</keyword>
<dbReference type="HOGENOM" id="CLU_886364_0_0_1"/>
<name>R7TYY3_CAPTE</name>
<sequence>MMVLAHIVFFLEHKLTSGGLKHKDLSDNMSIFIMQSAECGASLPVDAKRSGLPSGECCLTAKQGRALCTTVYGGMQDKEPLGFALLRGDHPSSLKNSLGGVSRHEHGAKIVRHRGEWALEFYSPYLLSSRHGEGNIRLTWREYLISALSWSPAGDCLSPSKKKALVDLYNEGMTIDDSERLQLAAEKSGMSIGWITVDSISRFATDQEPVKSRRESERRPTQEMTAGDLKRAGRLCNKAQQLSSFESEQEHGKRQCIALVYLKNYDTDGSGSLPQELKVDMQVPSAHSAKKGKRFLEEDASFHRPAPVLSEDED</sequence>
<feature type="region of interest" description="Disordered" evidence="1">
    <location>
        <begin position="284"/>
        <end position="314"/>
    </location>
</feature>
<evidence type="ECO:0000256" key="1">
    <source>
        <dbReference type="SAM" id="MobiDB-lite"/>
    </source>
</evidence>
<dbReference type="Proteomes" id="UP000014760">
    <property type="component" value="Unassembled WGS sequence"/>
</dbReference>
<organism evidence="2">
    <name type="scientific">Capitella teleta</name>
    <name type="common">Polychaete worm</name>
    <dbReference type="NCBI Taxonomy" id="283909"/>
    <lineage>
        <taxon>Eukaryota</taxon>
        <taxon>Metazoa</taxon>
        <taxon>Spiralia</taxon>
        <taxon>Lophotrochozoa</taxon>
        <taxon>Annelida</taxon>
        <taxon>Polychaeta</taxon>
        <taxon>Sedentaria</taxon>
        <taxon>Scolecida</taxon>
        <taxon>Capitellidae</taxon>
        <taxon>Capitella</taxon>
    </lineage>
</organism>
<feature type="region of interest" description="Disordered" evidence="1">
    <location>
        <begin position="206"/>
        <end position="226"/>
    </location>
</feature>
<reference evidence="3" key="3">
    <citation type="submission" date="2015-06" db="UniProtKB">
        <authorList>
            <consortium name="EnsemblMetazoa"/>
        </authorList>
    </citation>
    <scope>IDENTIFICATION</scope>
</reference>
<dbReference type="EMBL" id="AMQN01011460">
    <property type="status" value="NOT_ANNOTATED_CDS"/>
    <property type="molecule type" value="Genomic_DNA"/>
</dbReference>
<dbReference type="EMBL" id="AMQN01011461">
    <property type="status" value="NOT_ANNOTATED_CDS"/>
    <property type="molecule type" value="Genomic_DNA"/>
</dbReference>
<protein>
    <submittedName>
        <fullName evidence="2 3">Uncharacterized protein</fullName>
    </submittedName>
</protein>
<evidence type="ECO:0000313" key="3">
    <source>
        <dbReference type="EnsemblMetazoa" id="CapteP206213"/>
    </source>
</evidence>